<evidence type="ECO:0000256" key="1">
    <source>
        <dbReference type="ARBA" id="ARBA00003416"/>
    </source>
</evidence>
<evidence type="ECO:0000313" key="5">
    <source>
        <dbReference type="EMBL" id="EHM10788.1"/>
    </source>
</evidence>
<evidence type="ECO:0000256" key="3">
    <source>
        <dbReference type="ARBA" id="ARBA00023054"/>
    </source>
</evidence>
<evidence type="ECO:0000256" key="4">
    <source>
        <dbReference type="ARBA" id="ARBA00023172"/>
    </source>
</evidence>
<dbReference type="InterPro" id="IPR003798">
    <property type="entry name" value="DNA_recombination_RmuC"/>
</dbReference>
<evidence type="ECO:0008006" key="7">
    <source>
        <dbReference type="Google" id="ProtNLM"/>
    </source>
</evidence>
<dbReference type="EMBL" id="CM001377">
    <property type="protein sequence ID" value="EHM10788.1"/>
    <property type="molecule type" value="Genomic_DNA"/>
</dbReference>
<sequence length="473" mass="52761">MGGILVPLGLVGILLSVGLLLRVLGMMKGVLSAQELERQLSRLDESLRREGDLIRQELRALREELSRGQSDQRMELREAVESSGKRQLEVLNHGMMDFSRRLNELSETVSAKLSGGNEAVLRSLNEGMNGFSGRLSELSETVNSRLLGINDTVRTSLDEVRKSMTAGVEDMRRSSEEKLDRMREVVEEKLHSALEKRLGEAFSSVSERLEKVHQGLGEMKTLAGDVGDLKRVLSNVKVRGTWGEVQLGNLLEQLLTPEQYGKNVTLGSGQVEFAVKLPGDQEPVWLPIDAKFPQEDYQRLESALEEGDRGRAEASRNALLKRLEEEAKKIRDKYVCPPRTTDFAIMYLPVEGLYAEALRADGLLDRLMTQHRVVPVGPTVLGAFLNSLQMGFRTLAIQQRSSEVWNLLGQVKTEFGKFGDLLEKAQKKIQEAGNHLEKVSGKTKTIERRLKGVEAVPSGEIEAQDLSGEGYWE</sequence>
<evidence type="ECO:0000256" key="2">
    <source>
        <dbReference type="ARBA" id="ARBA00009840"/>
    </source>
</evidence>
<dbReference type="AlphaFoldDB" id="H0UQM4"/>
<name>H0UQM4_9BACT</name>
<dbReference type="SUPFAM" id="SSF58113">
    <property type="entry name" value="Apolipoprotein A-I"/>
    <property type="match status" value="1"/>
</dbReference>
<accession>H0UQM4</accession>
<dbReference type="HOGENOM" id="CLU_020365_1_1_0"/>
<dbReference type="Gene3D" id="1.20.120.20">
    <property type="entry name" value="Apolipoprotein"/>
    <property type="match status" value="1"/>
</dbReference>
<dbReference type="Pfam" id="PF02646">
    <property type="entry name" value="RmuC"/>
    <property type="match status" value="1"/>
</dbReference>
<keyword evidence="4" id="KW-0233">DNA recombination</keyword>
<evidence type="ECO:0000313" key="6">
    <source>
        <dbReference type="Proteomes" id="UP000005730"/>
    </source>
</evidence>
<dbReference type="eggNOG" id="COG1322">
    <property type="taxonomic scope" value="Bacteria"/>
</dbReference>
<dbReference type="Proteomes" id="UP000005730">
    <property type="component" value="Chromosome"/>
</dbReference>
<protein>
    <recommendedName>
        <fullName evidence="7">DNA recombination protein RmuC</fullName>
    </recommendedName>
</protein>
<dbReference type="PANTHER" id="PTHR30563:SF0">
    <property type="entry name" value="DNA RECOMBINATION PROTEIN RMUC"/>
    <property type="match status" value="1"/>
</dbReference>
<dbReference type="STRING" id="926567.TheveDRAFT_1670"/>
<dbReference type="PANTHER" id="PTHR30563">
    <property type="entry name" value="DNA RECOMBINATION PROTEIN RMUC"/>
    <property type="match status" value="1"/>
</dbReference>
<comment type="similarity">
    <text evidence="2">Belongs to the RmuC family.</text>
</comment>
<keyword evidence="3" id="KW-0175">Coiled coil</keyword>
<reference evidence="5 6" key="1">
    <citation type="submission" date="2011-10" db="EMBL/GenBank/DDBJ databases">
        <title>The Noncontiguous Finished genome of Thermanaerovibrio velox DSM 12556.</title>
        <authorList>
            <consortium name="US DOE Joint Genome Institute (JGI-PGF)"/>
            <person name="Lucas S."/>
            <person name="Copeland A."/>
            <person name="Lapidus A."/>
            <person name="Glavina del Rio T."/>
            <person name="Dalin E."/>
            <person name="Tice H."/>
            <person name="Bruce D."/>
            <person name="Goodwin L."/>
            <person name="Pitluck S."/>
            <person name="Peters L."/>
            <person name="Mikhailova N."/>
            <person name="Teshima H."/>
            <person name="Kyrpides N."/>
            <person name="Mavromatis K."/>
            <person name="Ivanova N."/>
            <person name="Markowitz V."/>
            <person name="Cheng J.-F."/>
            <person name="Hugenholtz P."/>
            <person name="Woyke T."/>
            <person name="Wu D."/>
            <person name="Spring S."/>
            <person name="Brambilla E.-M."/>
            <person name="Klenk H.-P."/>
            <person name="Eisen J.A."/>
        </authorList>
    </citation>
    <scope>NUCLEOTIDE SEQUENCE [LARGE SCALE GENOMIC DNA]</scope>
    <source>
        <strain evidence="5 6">DSM 12556</strain>
    </source>
</reference>
<comment type="function">
    <text evidence="1">Involved in DNA recombination.</text>
</comment>
<gene>
    <name evidence="5" type="ORF">TheveDRAFT_1670</name>
</gene>
<keyword evidence="6" id="KW-1185">Reference proteome</keyword>
<dbReference type="GO" id="GO:0006310">
    <property type="term" value="P:DNA recombination"/>
    <property type="evidence" value="ECO:0007669"/>
    <property type="project" value="UniProtKB-KW"/>
</dbReference>
<organism evidence="5 6">
    <name type="scientific">Thermanaerovibrio velox DSM 12556</name>
    <dbReference type="NCBI Taxonomy" id="926567"/>
    <lineage>
        <taxon>Bacteria</taxon>
        <taxon>Thermotogati</taxon>
        <taxon>Synergistota</taxon>
        <taxon>Synergistia</taxon>
        <taxon>Synergistales</taxon>
        <taxon>Synergistaceae</taxon>
        <taxon>Thermanaerovibrio</taxon>
    </lineage>
</organism>
<proteinExistence type="inferred from homology"/>